<protein>
    <submittedName>
        <fullName evidence="1">Uncharacterized protein</fullName>
    </submittedName>
</protein>
<dbReference type="HOGENOM" id="CLU_3213809_0_0_5"/>
<dbReference type="Proteomes" id="UP000010077">
    <property type="component" value="Chromosome"/>
</dbReference>
<reference evidence="1 2" key="1">
    <citation type="journal article" date="2012" name="Proc. Natl. Acad. Sci. U.S.A.">
        <title>Genome streamlining and chemical defense in a coral reef symbiosis.</title>
        <authorList>
            <person name="Kwan J.C."/>
            <person name="Donia M.S."/>
            <person name="Han A.W."/>
            <person name="Hirose E."/>
            <person name="Haygood M.G."/>
            <person name="Schmidt E.W."/>
        </authorList>
    </citation>
    <scope>NUCLEOTIDE SEQUENCE [LARGE SCALE GENOMIC DNA]</scope>
    <source>
        <strain evidence="1 2">L2</strain>
    </source>
</reference>
<evidence type="ECO:0000313" key="2">
    <source>
        <dbReference type="Proteomes" id="UP000010077"/>
    </source>
</evidence>
<dbReference type="EMBL" id="CP003539">
    <property type="protein sequence ID" value="AFX99269.1"/>
    <property type="molecule type" value="Genomic_DNA"/>
</dbReference>
<keyword evidence="2" id="KW-1185">Reference proteome</keyword>
<accession>K7YRU3</accession>
<organism evidence="1 2">
    <name type="scientific">Candidatus Endolissoclinum faulkneri L2</name>
    <dbReference type="NCBI Taxonomy" id="1193729"/>
    <lineage>
        <taxon>Bacteria</taxon>
        <taxon>Pseudomonadati</taxon>
        <taxon>Pseudomonadota</taxon>
        <taxon>Alphaproteobacteria</taxon>
        <taxon>Rhodospirillales</taxon>
        <taxon>Rhodospirillaceae</taxon>
        <taxon>Candidatus Endolissoclinum</taxon>
    </lineage>
</organism>
<sequence length="44" mass="4871">MILNKLLSKNKGHSVINTELSSILLKLNQSSADSKIQLATNIYQ</sequence>
<dbReference type="AlphaFoldDB" id="K7YRU3"/>
<gene>
    <name evidence="1" type="ORF">A1OE_1091</name>
</gene>
<name>K7YRU3_9PROT</name>
<proteinExistence type="predicted"/>
<evidence type="ECO:0000313" key="1">
    <source>
        <dbReference type="EMBL" id="AFX99269.1"/>
    </source>
</evidence>
<dbReference type="KEGG" id="thal:A1OE_1091"/>